<dbReference type="EMBL" id="JBHTNZ010000036">
    <property type="protein sequence ID" value="MFD1463580.1"/>
    <property type="molecule type" value="Genomic_DNA"/>
</dbReference>
<sequence>MVYSAQNDESFLESEGDFGHALKPYNGKGAKGKSGSPVNLNDSGGQLWDIQNRQF</sequence>
<reference evidence="3" key="1">
    <citation type="journal article" date="2019" name="Int. J. Syst. Evol. Microbiol.">
        <title>The Global Catalogue of Microorganisms (GCM) 10K type strain sequencing project: providing services to taxonomists for standard genome sequencing and annotation.</title>
        <authorList>
            <consortium name="The Broad Institute Genomics Platform"/>
            <consortium name="The Broad Institute Genome Sequencing Center for Infectious Disease"/>
            <person name="Wu L."/>
            <person name="Ma J."/>
        </authorList>
    </citation>
    <scope>NUCLEOTIDE SEQUENCE [LARGE SCALE GENOMIC DNA]</scope>
    <source>
        <strain evidence="3">CCM 9147</strain>
    </source>
</reference>
<feature type="compositionally biased region" description="Polar residues" evidence="1">
    <location>
        <begin position="36"/>
        <end position="55"/>
    </location>
</feature>
<comment type="caution">
    <text evidence="2">The sequence shown here is derived from an EMBL/GenBank/DDBJ whole genome shotgun (WGS) entry which is preliminary data.</text>
</comment>
<gene>
    <name evidence="2" type="ORF">ACFQ5D_19930</name>
</gene>
<proteinExistence type="predicted"/>
<accession>A0ABW4DG06</accession>
<feature type="region of interest" description="Disordered" evidence="1">
    <location>
        <begin position="1"/>
        <end position="55"/>
    </location>
</feature>
<evidence type="ECO:0000313" key="3">
    <source>
        <dbReference type="Proteomes" id="UP001597340"/>
    </source>
</evidence>
<organism evidence="2 3">
    <name type="scientific">Paenibacillus farraposensis</name>
    <dbReference type="NCBI Taxonomy" id="2807095"/>
    <lineage>
        <taxon>Bacteria</taxon>
        <taxon>Bacillati</taxon>
        <taxon>Bacillota</taxon>
        <taxon>Bacilli</taxon>
        <taxon>Bacillales</taxon>
        <taxon>Paenibacillaceae</taxon>
        <taxon>Paenibacillus</taxon>
    </lineage>
</organism>
<dbReference type="RefSeq" id="WP_229524158.1">
    <property type="nucleotide sequence ID" value="NZ_JAFFQR010000063.1"/>
</dbReference>
<protein>
    <submittedName>
        <fullName evidence="2">Uncharacterized protein</fullName>
    </submittedName>
</protein>
<name>A0ABW4DG06_9BACL</name>
<evidence type="ECO:0000313" key="2">
    <source>
        <dbReference type="EMBL" id="MFD1463580.1"/>
    </source>
</evidence>
<evidence type="ECO:0000256" key="1">
    <source>
        <dbReference type="SAM" id="MobiDB-lite"/>
    </source>
</evidence>
<dbReference type="Proteomes" id="UP001597340">
    <property type="component" value="Unassembled WGS sequence"/>
</dbReference>
<keyword evidence="3" id="KW-1185">Reference proteome</keyword>